<dbReference type="PANTHER" id="PTHR11099">
    <property type="entry name" value="VACUOLAR SORTING PROTEIN 35"/>
    <property type="match status" value="1"/>
</dbReference>
<comment type="subcellular location">
    <subcellularLocation>
        <location evidence="3">Cytoplasm</location>
    </subcellularLocation>
    <subcellularLocation>
        <location evidence="2">Early endosome</location>
    </subcellularLocation>
    <subcellularLocation>
        <location evidence="4">Late endosome</location>
    </subcellularLocation>
    <subcellularLocation>
        <location evidence="1">Membrane</location>
        <topology evidence="1">Peripheral membrane protein</topology>
    </subcellularLocation>
</comment>
<dbReference type="Pfam" id="PF03635">
    <property type="entry name" value="Vps35"/>
    <property type="match status" value="1"/>
</dbReference>
<keyword evidence="8" id="KW-0597">Phosphoprotein</keyword>
<evidence type="ECO:0000256" key="2">
    <source>
        <dbReference type="ARBA" id="ARBA00004412"/>
    </source>
</evidence>
<organism evidence="14 15">
    <name type="scientific">Pocillopora meandrina</name>
    <dbReference type="NCBI Taxonomy" id="46732"/>
    <lineage>
        <taxon>Eukaryota</taxon>
        <taxon>Metazoa</taxon>
        <taxon>Cnidaria</taxon>
        <taxon>Anthozoa</taxon>
        <taxon>Hexacorallia</taxon>
        <taxon>Scleractinia</taxon>
        <taxon>Astrocoeniina</taxon>
        <taxon>Pocilloporidae</taxon>
        <taxon>Pocillopora</taxon>
    </lineage>
</organism>
<dbReference type="GO" id="GO:0042176">
    <property type="term" value="P:regulation of protein catabolic process"/>
    <property type="evidence" value="ECO:0007669"/>
    <property type="project" value="UniProtKB-ARBA"/>
</dbReference>
<evidence type="ECO:0000313" key="15">
    <source>
        <dbReference type="Proteomes" id="UP001159428"/>
    </source>
</evidence>
<dbReference type="GO" id="GO:0099175">
    <property type="term" value="P:regulation of postsynapse organization"/>
    <property type="evidence" value="ECO:0007669"/>
    <property type="project" value="UniProtKB-ARBA"/>
</dbReference>
<name>A0AAU9VR87_9CNID</name>
<dbReference type="GO" id="GO:0005829">
    <property type="term" value="C:cytosol"/>
    <property type="evidence" value="ECO:0007669"/>
    <property type="project" value="GOC"/>
</dbReference>
<dbReference type="GO" id="GO:0010628">
    <property type="term" value="P:positive regulation of gene expression"/>
    <property type="evidence" value="ECO:0007669"/>
    <property type="project" value="UniProtKB-ARBA"/>
</dbReference>
<dbReference type="GO" id="GO:0051049">
    <property type="term" value="P:regulation of transport"/>
    <property type="evidence" value="ECO:0007669"/>
    <property type="project" value="UniProtKB-ARBA"/>
</dbReference>
<evidence type="ECO:0000256" key="12">
    <source>
        <dbReference type="ARBA" id="ARBA00072998"/>
    </source>
</evidence>
<evidence type="ECO:0000256" key="6">
    <source>
        <dbReference type="ARBA" id="ARBA00022448"/>
    </source>
</evidence>
<keyword evidence="7" id="KW-0963">Cytoplasm</keyword>
<dbReference type="FunFam" id="1.25.40.660:FF:000001">
    <property type="entry name" value="Vacuolar protein sorting-associated protein 35"/>
    <property type="match status" value="1"/>
</dbReference>
<evidence type="ECO:0000256" key="13">
    <source>
        <dbReference type="PIRNR" id="PIRNR009375"/>
    </source>
</evidence>
<dbReference type="Proteomes" id="UP001159428">
    <property type="component" value="Unassembled WGS sequence"/>
</dbReference>
<evidence type="ECO:0000256" key="4">
    <source>
        <dbReference type="ARBA" id="ARBA00004603"/>
    </source>
</evidence>
<comment type="caution">
    <text evidence="14">The sequence shown here is derived from an EMBL/GenBank/DDBJ whole genome shotgun (WGS) entry which is preliminary data.</text>
</comment>
<dbReference type="GO" id="GO:0032880">
    <property type="term" value="P:regulation of protein localization"/>
    <property type="evidence" value="ECO:0007669"/>
    <property type="project" value="UniProtKB-ARBA"/>
</dbReference>
<dbReference type="GO" id="GO:0031647">
    <property type="term" value="P:regulation of protein stability"/>
    <property type="evidence" value="ECO:0007669"/>
    <property type="project" value="UniProtKB-ARBA"/>
</dbReference>
<dbReference type="GO" id="GO:0050793">
    <property type="term" value="P:regulation of developmental process"/>
    <property type="evidence" value="ECO:0007669"/>
    <property type="project" value="UniProtKB-ARBA"/>
</dbReference>
<keyword evidence="15" id="KW-1185">Reference proteome</keyword>
<evidence type="ECO:0000313" key="14">
    <source>
        <dbReference type="EMBL" id="CAH3032160.1"/>
    </source>
</evidence>
<dbReference type="PIRSF" id="PIRSF009375">
    <property type="entry name" value="Retromer_Vps35"/>
    <property type="match status" value="1"/>
</dbReference>
<comment type="similarity">
    <text evidence="5 13">Belongs to the VPS35 family.</text>
</comment>
<evidence type="ECO:0000256" key="10">
    <source>
        <dbReference type="ARBA" id="ARBA00022927"/>
    </source>
</evidence>
<protein>
    <recommendedName>
        <fullName evidence="12 13">Vacuolar protein sorting-associated protein 35</fullName>
    </recommendedName>
</protein>
<gene>
    <name evidence="14" type="ORF">PMEA_00001013</name>
</gene>
<dbReference type="GO" id="GO:0030906">
    <property type="term" value="C:retromer, cargo-selective complex"/>
    <property type="evidence" value="ECO:0007669"/>
    <property type="project" value="InterPro"/>
</dbReference>
<keyword evidence="10 13" id="KW-0653">Protein transport</keyword>
<reference evidence="14 15" key="1">
    <citation type="submission" date="2022-05" db="EMBL/GenBank/DDBJ databases">
        <authorList>
            <consortium name="Genoscope - CEA"/>
            <person name="William W."/>
        </authorList>
    </citation>
    <scope>NUCLEOTIDE SEQUENCE [LARGE SCALE GENOMIC DNA]</scope>
</reference>
<comment type="function">
    <text evidence="13">Plays a role in vesicular protein sorting.</text>
</comment>
<evidence type="ECO:0000256" key="8">
    <source>
        <dbReference type="ARBA" id="ARBA00022553"/>
    </source>
</evidence>
<evidence type="ECO:0000256" key="3">
    <source>
        <dbReference type="ARBA" id="ARBA00004496"/>
    </source>
</evidence>
<dbReference type="PANTHER" id="PTHR11099:SF0">
    <property type="entry name" value="VACUOLAR PROTEIN SORTING-ASSOCIATED PROTEIN 35"/>
    <property type="match status" value="1"/>
</dbReference>
<dbReference type="GO" id="GO:0099639">
    <property type="term" value="P:neurotransmitter receptor transport, endosome to plasma membrane"/>
    <property type="evidence" value="ECO:0007669"/>
    <property type="project" value="UniProtKB-ARBA"/>
</dbReference>
<dbReference type="Gene3D" id="1.25.40.660">
    <property type="entry name" value="Vacuolar protein sorting-associated protein 35, helical subcomplex Vps35-C"/>
    <property type="match status" value="1"/>
</dbReference>
<dbReference type="InterPro" id="IPR042491">
    <property type="entry name" value="Vps35_C"/>
</dbReference>
<sequence>MEHTLKLNPVTAAASQEDQEKLLDEAIQVVKSQSFQMKRCLDKGKLMDGLKHASNMLSELRTSMLSPKSYYELYMAISDELRHLELFLVDEFQKGRKVADLYELVQYAGNIVPRLYLLITVGAVYIKANEASRRDILKDLVEMCRGVQHPLRGLFLRNYLLQSTRNMLPDTGEEEPVADSEHQDGTVKDSISFVLLNFAEMNKLWVRIQHQGHTRDREKRERERQELRILVGTNLVRLSQLDGVNVDTYKKNVLPGVFEQIVSCRDPIAQEYLMECVIQVFPDEFHLRTLSSFLHACADLHERVNIKNIIISLIDRLALFANREDGGIPSDIRLFDVMSEQVSSVVQARGEMPTEDIVSLQVSLINLALKCYPERVDYVDKVLQYTSEIFSKLDISHMDKNNAVSKELTRLLKIPVDSYSNILTLLQLEYFAPLFKYFDFSSRKEMSLYVITNAVESAITIPTQEQVDSVLNLVSTLVCDQEDQPSEQDDPEDFIEEQSLMGKFVTLLRGDSPDQQYLILNAARKHFGSGGEKRIKFTLPPIVFSAFQLAYQYRDAQDEDDKWDKKCQKIFQFCHQTIAALAKAEYAELSLRLFLQGALVADQAGFSNAETVAYEFMSQAFAIYEDEISDSKAQLAAITLLISTFEKMSCFGEENHEPLRTQCALAASKLLKKPDQCRAVVVCSHLFWSGKSREADGGECRDSKRVTECLKKAVRIANQCMDSTIQVQLFVEVLNRYLYYFEQKADTVTVTVINQLLEKIREDLPGLEGTDETELIRKHFESTVTHVQIKKESQDEDSPSYEEIKI</sequence>
<dbReference type="EMBL" id="CALNXJ010000001">
    <property type="protein sequence ID" value="CAH3032160.1"/>
    <property type="molecule type" value="Genomic_DNA"/>
</dbReference>
<dbReference type="AlphaFoldDB" id="A0AAU9VR87"/>
<dbReference type="InterPro" id="IPR005378">
    <property type="entry name" value="Vps35"/>
</dbReference>
<evidence type="ECO:0000256" key="5">
    <source>
        <dbReference type="ARBA" id="ARBA00006536"/>
    </source>
</evidence>
<dbReference type="GO" id="GO:0031748">
    <property type="term" value="F:D1 dopamine receptor binding"/>
    <property type="evidence" value="ECO:0007669"/>
    <property type="project" value="UniProtKB-ARBA"/>
</dbReference>
<dbReference type="GO" id="GO:0042147">
    <property type="term" value="P:retrograde transport, endosome to Golgi"/>
    <property type="evidence" value="ECO:0007669"/>
    <property type="project" value="InterPro"/>
</dbReference>
<evidence type="ECO:0000256" key="1">
    <source>
        <dbReference type="ARBA" id="ARBA00004170"/>
    </source>
</evidence>
<evidence type="ECO:0000256" key="7">
    <source>
        <dbReference type="ARBA" id="ARBA00022490"/>
    </source>
</evidence>
<dbReference type="GO" id="GO:0009967">
    <property type="term" value="P:positive regulation of signal transduction"/>
    <property type="evidence" value="ECO:0007669"/>
    <property type="project" value="UniProtKB-ARBA"/>
</dbReference>
<proteinExistence type="inferred from homology"/>
<dbReference type="GO" id="GO:0005769">
    <property type="term" value="C:early endosome"/>
    <property type="evidence" value="ECO:0007669"/>
    <property type="project" value="UniProtKB-SubCell"/>
</dbReference>
<evidence type="ECO:0000256" key="11">
    <source>
        <dbReference type="ARBA" id="ARBA00023136"/>
    </source>
</evidence>
<dbReference type="GO" id="GO:0005770">
    <property type="term" value="C:late endosome"/>
    <property type="evidence" value="ECO:0007669"/>
    <property type="project" value="UniProtKB-SubCell"/>
</dbReference>
<keyword evidence="6 13" id="KW-0813">Transport</keyword>
<accession>A0AAU9VR87</accession>
<evidence type="ECO:0000256" key="9">
    <source>
        <dbReference type="ARBA" id="ARBA00022753"/>
    </source>
</evidence>
<keyword evidence="9" id="KW-0967">Endosome</keyword>
<keyword evidence="11" id="KW-0472">Membrane</keyword>